<dbReference type="EMBL" id="PVZF01000002">
    <property type="protein sequence ID" value="PRY17150.1"/>
    <property type="molecule type" value="Genomic_DNA"/>
</dbReference>
<dbReference type="Gene3D" id="1.10.3720.10">
    <property type="entry name" value="MetI-like"/>
    <property type="match status" value="1"/>
</dbReference>
<feature type="transmembrane region" description="Helical" evidence="7">
    <location>
        <begin position="127"/>
        <end position="146"/>
    </location>
</feature>
<comment type="subcellular location">
    <subcellularLocation>
        <location evidence="1 7">Cell membrane</location>
        <topology evidence="1 7">Multi-pass membrane protein</topology>
    </subcellularLocation>
</comment>
<gene>
    <name evidence="10" type="ORF">CLV37_102108</name>
</gene>
<keyword evidence="5 7" id="KW-1133">Transmembrane helix</keyword>
<dbReference type="OrthoDB" id="9804439at2"/>
<feature type="transmembrane region" description="Helical" evidence="7">
    <location>
        <begin position="26"/>
        <end position="51"/>
    </location>
</feature>
<evidence type="ECO:0000256" key="4">
    <source>
        <dbReference type="ARBA" id="ARBA00022692"/>
    </source>
</evidence>
<feature type="transmembrane region" description="Helical" evidence="7">
    <location>
        <begin position="177"/>
        <end position="201"/>
    </location>
</feature>
<reference evidence="10 11" key="1">
    <citation type="submission" date="2018-03" db="EMBL/GenBank/DDBJ databases">
        <title>Genomic Encyclopedia of Archaeal and Bacterial Type Strains, Phase II (KMG-II): from individual species to whole genera.</title>
        <authorList>
            <person name="Goeker M."/>
        </authorList>
    </citation>
    <scope>NUCLEOTIDE SEQUENCE [LARGE SCALE GENOMIC DNA]</scope>
    <source>
        <strain evidence="10 11">DSM 19711</strain>
    </source>
</reference>
<evidence type="ECO:0000256" key="5">
    <source>
        <dbReference type="ARBA" id="ARBA00022989"/>
    </source>
</evidence>
<dbReference type="PANTHER" id="PTHR30193">
    <property type="entry name" value="ABC TRANSPORTER PERMEASE PROTEIN"/>
    <property type="match status" value="1"/>
</dbReference>
<feature type="domain" description="ABC transmembrane type-1" evidence="9">
    <location>
        <begin position="88"/>
        <end position="308"/>
    </location>
</feature>
<dbReference type="Proteomes" id="UP000238083">
    <property type="component" value="Unassembled WGS sequence"/>
</dbReference>
<comment type="caution">
    <text evidence="10">The sequence shown here is derived from an EMBL/GenBank/DDBJ whole genome shotgun (WGS) entry which is preliminary data.</text>
</comment>
<dbReference type="RefSeq" id="WP_106207716.1">
    <property type="nucleotide sequence ID" value="NZ_PVZF01000002.1"/>
</dbReference>
<evidence type="ECO:0000256" key="1">
    <source>
        <dbReference type="ARBA" id="ARBA00004651"/>
    </source>
</evidence>
<accession>A0A2T0R7N3</accession>
<evidence type="ECO:0000256" key="2">
    <source>
        <dbReference type="ARBA" id="ARBA00022448"/>
    </source>
</evidence>
<feature type="compositionally biased region" description="Low complexity" evidence="8">
    <location>
        <begin position="1"/>
        <end position="14"/>
    </location>
</feature>
<organism evidence="10 11">
    <name type="scientific">Kineococcus rhizosphaerae</name>
    <dbReference type="NCBI Taxonomy" id="559628"/>
    <lineage>
        <taxon>Bacteria</taxon>
        <taxon>Bacillati</taxon>
        <taxon>Actinomycetota</taxon>
        <taxon>Actinomycetes</taxon>
        <taxon>Kineosporiales</taxon>
        <taxon>Kineosporiaceae</taxon>
        <taxon>Kineococcus</taxon>
    </lineage>
</organism>
<dbReference type="PROSITE" id="PS50928">
    <property type="entry name" value="ABC_TM1"/>
    <property type="match status" value="1"/>
</dbReference>
<keyword evidence="3" id="KW-1003">Cell membrane</keyword>
<evidence type="ECO:0000256" key="8">
    <source>
        <dbReference type="SAM" id="MobiDB-lite"/>
    </source>
</evidence>
<keyword evidence="11" id="KW-1185">Reference proteome</keyword>
<evidence type="ECO:0000259" key="9">
    <source>
        <dbReference type="PROSITE" id="PS50928"/>
    </source>
</evidence>
<dbReference type="GO" id="GO:0055085">
    <property type="term" value="P:transmembrane transport"/>
    <property type="evidence" value="ECO:0007669"/>
    <property type="project" value="InterPro"/>
</dbReference>
<proteinExistence type="inferred from homology"/>
<keyword evidence="6 7" id="KW-0472">Membrane</keyword>
<evidence type="ECO:0000313" key="10">
    <source>
        <dbReference type="EMBL" id="PRY17150.1"/>
    </source>
</evidence>
<sequence length="316" mass="33590">MTTTTPAQAPAAAPGRRRRSRPLTGWSTPTGLLFTAPAVVFFGVFIAYPVLRTFWLSLTTSDGFGGSSFGGLHNYGVMLTDPIFRQAAVVTVVYTVVTTVLQTVLSLLLALVVHAGPRRSAVVYRTLLFLPAAVSLTVTGLLWRIGLTPVFGVFNRALEAVGLGALQHAWLGDTATVLPTVIVVSLWQSTGLFMLIFYAALGNVDPAISESARVDGAGPFREAWSITVPMLRPVVEVVVMLNVLSGLKVFDLNFVMANGGPLHASESLSSYTYLLTFGSSTGGVPSFAYGSAISVVVFLVAGVATVLLYRFRKGEQ</sequence>
<keyword evidence="4 7" id="KW-0812">Transmembrane</keyword>
<evidence type="ECO:0000313" key="11">
    <source>
        <dbReference type="Proteomes" id="UP000238083"/>
    </source>
</evidence>
<dbReference type="Pfam" id="PF00528">
    <property type="entry name" value="BPD_transp_1"/>
    <property type="match status" value="1"/>
</dbReference>
<keyword evidence="2 7" id="KW-0813">Transport</keyword>
<dbReference type="AlphaFoldDB" id="A0A2T0R7N3"/>
<name>A0A2T0R7N3_9ACTN</name>
<protein>
    <submittedName>
        <fullName evidence="10">Carbohydrate ABC transporter membrane protein 1 (CUT1 family)</fullName>
    </submittedName>
</protein>
<feature type="transmembrane region" description="Helical" evidence="7">
    <location>
        <begin position="287"/>
        <end position="309"/>
    </location>
</feature>
<dbReference type="InterPro" id="IPR000515">
    <property type="entry name" value="MetI-like"/>
</dbReference>
<evidence type="ECO:0000256" key="7">
    <source>
        <dbReference type="RuleBase" id="RU363032"/>
    </source>
</evidence>
<dbReference type="InterPro" id="IPR051393">
    <property type="entry name" value="ABC_transporter_permease"/>
</dbReference>
<dbReference type="InterPro" id="IPR035906">
    <property type="entry name" value="MetI-like_sf"/>
</dbReference>
<dbReference type="PANTHER" id="PTHR30193:SF41">
    <property type="entry name" value="DIACETYLCHITOBIOSE UPTAKE SYSTEM PERMEASE PROTEIN NGCF"/>
    <property type="match status" value="1"/>
</dbReference>
<feature type="transmembrane region" description="Helical" evidence="7">
    <location>
        <begin position="87"/>
        <end position="115"/>
    </location>
</feature>
<dbReference type="CDD" id="cd06261">
    <property type="entry name" value="TM_PBP2"/>
    <property type="match status" value="1"/>
</dbReference>
<evidence type="ECO:0000256" key="6">
    <source>
        <dbReference type="ARBA" id="ARBA00023136"/>
    </source>
</evidence>
<dbReference type="GO" id="GO:0005886">
    <property type="term" value="C:plasma membrane"/>
    <property type="evidence" value="ECO:0007669"/>
    <property type="project" value="UniProtKB-SubCell"/>
</dbReference>
<evidence type="ECO:0000256" key="3">
    <source>
        <dbReference type="ARBA" id="ARBA00022475"/>
    </source>
</evidence>
<feature type="transmembrane region" description="Helical" evidence="7">
    <location>
        <begin position="222"/>
        <end position="244"/>
    </location>
</feature>
<comment type="similarity">
    <text evidence="7">Belongs to the binding-protein-dependent transport system permease family.</text>
</comment>
<feature type="region of interest" description="Disordered" evidence="8">
    <location>
        <begin position="1"/>
        <end position="24"/>
    </location>
</feature>
<dbReference type="SUPFAM" id="SSF161098">
    <property type="entry name" value="MetI-like"/>
    <property type="match status" value="1"/>
</dbReference>